<keyword evidence="3 4" id="KW-0687">Ribonucleoprotein</keyword>
<dbReference type="AlphaFoldDB" id="A0A0S1SH27"/>
<evidence type="ECO:0000256" key="3">
    <source>
        <dbReference type="ARBA" id="ARBA00023274"/>
    </source>
</evidence>
<dbReference type="Gene3D" id="2.30.30.790">
    <property type="match status" value="1"/>
</dbReference>
<reference evidence="5 6" key="2">
    <citation type="journal article" date="2016" name="PeerJ">
        <title>Analysis of five complete genome sequences for members of the class Peribacteria in the recently recognized Peregrinibacteria bacterial phylum.</title>
        <authorList>
            <person name="Anantharaman K."/>
            <person name="Brown C.T."/>
            <person name="Burstein D."/>
            <person name="Castelle C.J."/>
            <person name="Probst A.J."/>
            <person name="Thomas B.C."/>
            <person name="Williams K.H."/>
            <person name="Banfield J.F."/>
        </authorList>
    </citation>
    <scope>NUCLEOTIDE SEQUENCE [LARGE SCALE GENOMIC DNA]</scope>
    <source>
        <strain evidence="5">RIFOXYD1_FULL_PER-ii_59_16</strain>
    </source>
</reference>
<dbReference type="GO" id="GO:0022625">
    <property type="term" value="C:cytosolic large ribosomal subunit"/>
    <property type="evidence" value="ECO:0007669"/>
    <property type="project" value="TreeGrafter"/>
</dbReference>
<evidence type="ECO:0000256" key="2">
    <source>
        <dbReference type="ARBA" id="ARBA00022980"/>
    </source>
</evidence>
<dbReference type="Proteomes" id="UP000069135">
    <property type="component" value="Chromosome"/>
</dbReference>
<organism evidence="5 6">
    <name type="scientific">Candidatus Peribacter riflensis</name>
    <dbReference type="NCBI Taxonomy" id="1735162"/>
    <lineage>
        <taxon>Bacteria</taxon>
        <taxon>Candidatus Peregrinibacteriota</taxon>
        <taxon>Candidatus Peribacteria</taxon>
        <taxon>Candidatus Peribacterales</taxon>
        <taxon>Candidatus Peribacteraceae</taxon>
        <taxon>Candidatus Peribacter</taxon>
    </lineage>
</organism>
<evidence type="ECO:0000256" key="1">
    <source>
        <dbReference type="ARBA" id="ARBA00005781"/>
    </source>
</evidence>
<accession>A0A0S1SS85</accession>
<comment type="similarity">
    <text evidence="1 4">Belongs to the bacterial ribosomal protein bL19 family.</text>
</comment>
<protein>
    <recommendedName>
        <fullName evidence="4">50S ribosomal protein L19</fullName>
    </recommendedName>
</protein>
<dbReference type="GO" id="GO:0003735">
    <property type="term" value="F:structural constituent of ribosome"/>
    <property type="evidence" value="ECO:0007669"/>
    <property type="project" value="InterPro"/>
</dbReference>
<dbReference type="PANTHER" id="PTHR15680">
    <property type="entry name" value="RIBOSOMAL PROTEIN L19"/>
    <property type="match status" value="1"/>
</dbReference>
<dbReference type="STRING" id="1735162.PeribacterB2_0558"/>
<accession>A0A0S1SKX3</accession>
<dbReference type="KEGG" id="prf:PeribacterA2_0559"/>
<dbReference type="EMBL" id="CP013065">
    <property type="protein sequence ID" value="ALM13244.1"/>
    <property type="molecule type" value="Genomic_DNA"/>
</dbReference>
<dbReference type="PATRIC" id="fig|1735161.3.peg.546"/>
<dbReference type="InterPro" id="IPR008991">
    <property type="entry name" value="Translation_prot_SH3-like_sf"/>
</dbReference>
<name>A0A0S1SH27_9BACT</name>
<keyword evidence="2 5" id="KW-0689">Ribosomal protein</keyword>
<dbReference type="NCBIfam" id="TIGR01024">
    <property type="entry name" value="rplS_bact"/>
    <property type="match status" value="1"/>
</dbReference>
<dbReference type="InterPro" id="IPR001857">
    <property type="entry name" value="Ribosomal_bL19"/>
</dbReference>
<dbReference type="InterPro" id="IPR038657">
    <property type="entry name" value="Ribosomal_bL19_sf"/>
</dbReference>
<evidence type="ECO:0000313" key="5">
    <source>
        <dbReference type="EMBL" id="ALM13244.1"/>
    </source>
</evidence>
<dbReference type="PRINTS" id="PR00061">
    <property type="entry name" value="RIBOSOMALL19"/>
</dbReference>
<gene>
    <name evidence="5" type="ORF">PeribacterD1_0559</name>
</gene>
<dbReference type="PIRSF" id="PIRSF002191">
    <property type="entry name" value="Ribosomal_L19"/>
    <property type="match status" value="1"/>
</dbReference>
<evidence type="ECO:0000313" key="6">
    <source>
        <dbReference type="Proteomes" id="UP000069135"/>
    </source>
</evidence>
<proteinExistence type="inferred from homology"/>
<dbReference type="SUPFAM" id="SSF50104">
    <property type="entry name" value="Translation proteins SH3-like domain"/>
    <property type="match status" value="1"/>
</dbReference>
<dbReference type="GO" id="GO:0006412">
    <property type="term" value="P:translation"/>
    <property type="evidence" value="ECO:0007669"/>
    <property type="project" value="InterPro"/>
</dbReference>
<accession>A0A0S1SH27</accession>
<dbReference type="Pfam" id="PF01245">
    <property type="entry name" value="Ribosomal_L19"/>
    <property type="match status" value="1"/>
</dbReference>
<accession>A0A0S1SV70</accession>
<evidence type="ECO:0000256" key="4">
    <source>
        <dbReference type="RuleBase" id="RU000559"/>
    </source>
</evidence>
<comment type="function">
    <text evidence="4">This protein is located at the 30S-50S ribosomal subunit interface and may play a role in the structure and function of the aminoacyl-tRNA binding site.</text>
</comment>
<sequence>MVHQILHEQAERFASKHPEIKPGYTVRVHEQIQDEEGGKGRIQIFEGLVIGVHNGHVPTDRTITVRRIASGVGVEKNFPLSSAVVKKIEVKKVAAVRRAKLNFLRGRLGKSARLSERFTTAEEFSIAAAPEPVKEEVSAAETVKEEKKTE</sequence>
<accession>A0A0S1SQY3</accession>
<dbReference type="PANTHER" id="PTHR15680:SF9">
    <property type="entry name" value="LARGE RIBOSOMAL SUBUNIT PROTEIN BL19M"/>
    <property type="match status" value="1"/>
</dbReference>
<reference evidence="6" key="1">
    <citation type="submission" date="2015-10" db="EMBL/GenBank/DDBJ databases">
        <title>Analysis of five complete genome sequences for members of the class Peribacteria in the recently recognized Peregrinibacteria bacterial phylum.</title>
        <authorList>
            <person name="Anantharaman K."/>
            <person name="Brown C.T."/>
            <person name="Burstein D."/>
            <person name="Castelle C.J."/>
            <person name="Probst A.J."/>
            <person name="Thomas B.C."/>
            <person name="Williams K.H."/>
            <person name="Banfield J.F."/>
        </authorList>
    </citation>
    <scope>NUCLEOTIDE SEQUENCE [LARGE SCALE GENOMIC DNA]</scope>
</reference>